<dbReference type="EMBL" id="JAGQHS010000204">
    <property type="protein sequence ID" value="MCA9758727.1"/>
    <property type="molecule type" value="Genomic_DNA"/>
</dbReference>
<dbReference type="GO" id="GO:0043916">
    <property type="term" value="F:DNA-7-methylguanine glycosylase activity"/>
    <property type="evidence" value="ECO:0007669"/>
    <property type="project" value="TreeGrafter"/>
</dbReference>
<dbReference type="PROSITE" id="PS01124">
    <property type="entry name" value="HTH_ARAC_FAMILY_2"/>
    <property type="match status" value="1"/>
</dbReference>
<evidence type="ECO:0000256" key="10">
    <source>
        <dbReference type="ARBA" id="ARBA00023125"/>
    </source>
</evidence>
<dbReference type="InterPro" id="IPR009057">
    <property type="entry name" value="Homeodomain-like_sf"/>
</dbReference>
<organism evidence="16 17">
    <name type="scientific">Eiseniibacteriota bacterium</name>
    <dbReference type="NCBI Taxonomy" id="2212470"/>
    <lineage>
        <taxon>Bacteria</taxon>
        <taxon>Candidatus Eiseniibacteriota</taxon>
    </lineage>
</organism>
<reference evidence="16" key="1">
    <citation type="submission" date="2020-04" db="EMBL/GenBank/DDBJ databases">
        <authorList>
            <person name="Zhang T."/>
        </authorList>
    </citation>
    <scope>NUCLEOTIDE SEQUENCE</scope>
    <source>
        <strain evidence="16">HKST-UBA02</strain>
    </source>
</reference>
<dbReference type="SUPFAM" id="SSF57884">
    <property type="entry name" value="Ada DNA repair protein, N-terminal domain (N-Ada 10)"/>
    <property type="match status" value="1"/>
</dbReference>
<keyword evidence="9" id="KW-0805">Transcription regulation</keyword>
<dbReference type="SUPFAM" id="SSF55945">
    <property type="entry name" value="TATA-box binding protein-like"/>
    <property type="match status" value="1"/>
</dbReference>
<dbReference type="SUPFAM" id="SSF46689">
    <property type="entry name" value="Homeodomain-like"/>
    <property type="match status" value="2"/>
</dbReference>
<feature type="domain" description="HTH araC/xylS-type" evidence="15">
    <location>
        <begin position="105"/>
        <end position="203"/>
    </location>
</feature>
<evidence type="ECO:0000256" key="6">
    <source>
        <dbReference type="ARBA" id="ARBA00022723"/>
    </source>
</evidence>
<comment type="cofactor">
    <cofactor evidence="2">
        <name>Zn(2+)</name>
        <dbReference type="ChEBI" id="CHEBI:29105"/>
    </cofactor>
</comment>
<dbReference type="SMART" id="SM01009">
    <property type="entry name" value="AlkA_N"/>
    <property type="match status" value="1"/>
</dbReference>
<dbReference type="Pfam" id="PF06029">
    <property type="entry name" value="AlkA_N"/>
    <property type="match status" value="1"/>
</dbReference>
<dbReference type="FunFam" id="3.40.10.10:FF:000001">
    <property type="entry name" value="DNA-3-methyladenine glycosylase 2"/>
    <property type="match status" value="1"/>
</dbReference>
<dbReference type="InterPro" id="IPR037046">
    <property type="entry name" value="AlkA_N_sf"/>
</dbReference>
<dbReference type="Gene3D" id="3.30.310.20">
    <property type="entry name" value="DNA-3-methyladenine glycosylase AlkA, N-terminal domain"/>
    <property type="match status" value="1"/>
</dbReference>
<dbReference type="GO" id="GO:0008270">
    <property type="term" value="F:zinc ion binding"/>
    <property type="evidence" value="ECO:0007669"/>
    <property type="project" value="InterPro"/>
</dbReference>
<dbReference type="PANTHER" id="PTHR43003">
    <property type="entry name" value="DNA-3-METHYLADENINE GLYCOSYLASE"/>
    <property type="match status" value="1"/>
</dbReference>
<dbReference type="GO" id="GO:0003700">
    <property type="term" value="F:DNA-binding transcription factor activity"/>
    <property type="evidence" value="ECO:0007669"/>
    <property type="project" value="InterPro"/>
</dbReference>
<keyword evidence="7" id="KW-0227">DNA damage</keyword>
<evidence type="ECO:0000256" key="12">
    <source>
        <dbReference type="ARBA" id="ARBA00023163"/>
    </source>
</evidence>
<dbReference type="GO" id="GO:0006307">
    <property type="term" value="P:DNA alkylation repair"/>
    <property type="evidence" value="ECO:0007669"/>
    <property type="project" value="TreeGrafter"/>
</dbReference>
<evidence type="ECO:0000313" key="16">
    <source>
        <dbReference type="EMBL" id="MCA9758727.1"/>
    </source>
</evidence>
<evidence type="ECO:0000256" key="4">
    <source>
        <dbReference type="ARBA" id="ARBA00022603"/>
    </source>
</evidence>
<dbReference type="Pfam" id="PF12833">
    <property type="entry name" value="HTH_18"/>
    <property type="match status" value="1"/>
</dbReference>
<evidence type="ECO:0000256" key="1">
    <source>
        <dbReference type="ARBA" id="ARBA00000086"/>
    </source>
</evidence>
<protein>
    <recommendedName>
        <fullName evidence="3">DNA-3-methyladenine glycosylase II</fullName>
        <ecNumber evidence="3">3.2.2.21</ecNumber>
    </recommendedName>
</protein>
<gene>
    <name evidence="16" type="ORF">KDA27_23240</name>
</gene>
<dbReference type="GO" id="GO:0008168">
    <property type="term" value="F:methyltransferase activity"/>
    <property type="evidence" value="ECO:0007669"/>
    <property type="project" value="UniProtKB-KW"/>
</dbReference>
<name>A0A956NH53_UNCEI</name>
<feature type="region of interest" description="Disordered" evidence="14">
    <location>
        <begin position="1"/>
        <end position="20"/>
    </location>
</feature>
<evidence type="ECO:0000256" key="2">
    <source>
        <dbReference type="ARBA" id="ARBA00001947"/>
    </source>
</evidence>
<feature type="compositionally biased region" description="Basic residues" evidence="14">
    <location>
        <begin position="1"/>
        <end position="11"/>
    </location>
</feature>
<dbReference type="Gene3D" id="1.10.1670.10">
    <property type="entry name" value="Helix-hairpin-Helix base-excision DNA repair enzymes (C-terminal)"/>
    <property type="match status" value="1"/>
</dbReference>
<dbReference type="EC" id="3.2.2.21" evidence="3"/>
<dbReference type="GO" id="GO:0005737">
    <property type="term" value="C:cytoplasm"/>
    <property type="evidence" value="ECO:0007669"/>
    <property type="project" value="TreeGrafter"/>
</dbReference>
<evidence type="ECO:0000256" key="3">
    <source>
        <dbReference type="ARBA" id="ARBA00012000"/>
    </source>
</evidence>
<dbReference type="SUPFAM" id="SSF48150">
    <property type="entry name" value="DNA-glycosylase"/>
    <property type="match status" value="1"/>
</dbReference>
<dbReference type="GO" id="GO:0032259">
    <property type="term" value="P:methylation"/>
    <property type="evidence" value="ECO:0007669"/>
    <property type="project" value="UniProtKB-KW"/>
</dbReference>
<keyword evidence="6" id="KW-0479">Metal-binding</keyword>
<evidence type="ECO:0000259" key="15">
    <source>
        <dbReference type="PROSITE" id="PS01124"/>
    </source>
</evidence>
<dbReference type="InterPro" id="IPR018060">
    <property type="entry name" value="HTH_AraC"/>
</dbReference>
<comment type="caution">
    <text evidence="16">The sequence shown here is derived from an EMBL/GenBank/DDBJ whole genome shotgun (WGS) entry which is preliminary data.</text>
</comment>
<dbReference type="GO" id="GO:0032131">
    <property type="term" value="F:alkylated DNA binding"/>
    <property type="evidence" value="ECO:0007669"/>
    <property type="project" value="TreeGrafter"/>
</dbReference>
<dbReference type="Proteomes" id="UP000739538">
    <property type="component" value="Unassembled WGS sequence"/>
</dbReference>
<sequence length="487" mass="53687">MTTRATKRAKPANRPTHSAPSEGDLFYAAIRSRDARFDGRFFTGVKTTGIYCRPVCPARTPLRRNVEFFSCAAAAESAGFRPCLRCRPDAAPGSPEWRGTSSTVARGLRLIAEGTLDEGSVEDLASRLGVGERHLHRLFVRHLGATPVAVAQTHRAHLARHLLEETDGTSTDIAFAAGFSSVRRFHTVFRRTFGVSPKEMRRRPRTNPNHDSSGIRLTLRPRLPFDWDALLAFLAPRCLPTVEDVAGRAFRRQTVVDGTEGWIEVEPTDPTNGVLELRTNHPVSRELLRLAERARDVFDLDTDTARIADVLGKDSRLAPLLRAHGPVRVPGAWDGFELAMRAVLGQQVTVAGARTLAGRLIERAGVLRPEAIVGADLTAFGVPSKRADTLQTLARRVLDGKLNLDPWSDAQSAREELLSIPGIGPWTVEYIAMRALRDPDAFPASDVGIRKALGKNGAPCSAKDAERWAEAWRPWRSYAVMLLWRSL</sequence>
<evidence type="ECO:0000256" key="5">
    <source>
        <dbReference type="ARBA" id="ARBA00022679"/>
    </source>
</evidence>
<keyword evidence="8" id="KW-0862">Zinc</keyword>
<dbReference type="GO" id="GO:0008725">
    <property type="term" value="F:DNA-3-methyladenine glycosylase activity"/>
    <property type="evidence" value="ECO:0007669"/>
    <property type="project" value="TreeGrafter"/>
</dbReference>
<dbReference type="CDD" id="cd00056">
    <property type="entry name" value="ENDO3c"/>
    <property type="match status" value="1"/>
</dbReference>
<keyword evidence="13" id="KW-0234">DNA repair</keyword>
<accession>A0A956NH53</accession>
<dbReference type="Gene3D" id="1.10.10.60">
    <property type="entry name" value="Homeodomain-like"/>
    <property type="match status" value="1"/>
</dbReference>
<dbReference type="Gene3D" id="1.10.340.30">
    <property type="entry name" value="Hypothetical protein, domain 2"/>
    <property type="match status" value="1"/>
</dbReference>
<keyword evidence="5" id="KW-0808">Transferase</keyword>
<dbReference type="SMART" id="SM00342">
    <property type="entry name" value="HTH_ARAC"/>
    <property type="match status" value="1"/>
</dbReference>
<dbReference type="Pfam" id="PF02805">
    <property type="entry name" value="Ada_Zn_binding"/>
    <property type="match status" value="1"/>
</dbReference>
<proteinExistence type="predicted"/>
<dbReference type="GO" id="GO:0032993">
    <property type="term" value="C:protein-DNA complex"/>
    <property type="evidence" value="ECO:0007669"/>
    <property type="project" value="TreeGrafter"/>
</dbReference>
<dbReference type="InterPro" id="IPR010316">
    <property type="entry name" value="AlkA_N"/>
</dbReference>
<evidence type="ECO:0000256" key="11">
    <source>
        <dbReference type="ARBA" id="ARBA00023159"/>
    </source>
</evidence>
<dbReference type="Gene3D" id="3.40.10.10">
    <property type="entry name" value="DNA Methylphosphotriester Repair Domain"/>
    <property type="match status" value="1"/>
</dbReference>
<dbReference type="SMART" id="SM00478">
    <property type="entry name" value="ENDO3c"/>
    <property type="match status" value="1"/>
</dbReference>
<evidence type="ECO:0000313" key="17">
    <source>
        <dbReference type="Proteomes" id="UP000739538"/>
    </source>
</evidence>
<evidence type="ECO:0000256" key="8">
    <source>
        <dbReference type="ARBA" id="ARBA00022833"/>
    </source>
</evidence>
<keyword evidence="12" id="KW-0804">Transcription</keyword>
<reference evidence="16" key="2">
    <citation type="journal article" date="2021" name="Microbiome">
        <title>Successional dynamics and alternative stable states in a saline activated sludge microbial community over 9 years.</title>
        <authorList>
            <person name="Wang Y."/>
            <person name="Ye J."/>
            <person name="Ju F."/>
            <person name="Liu L."/>
            <person name="Boyd J.A."/>
            <person name="Deng Y."/>
            <person name="Parks D.H."/>
            <person name="Jiang X."/>
            <person name="Yin X."/>
            <person name="Woodcroft B.J."/>
            <person name="Tyson G.W."/>
            <person name="Hugenholtz P."/>
            <person name="Polz M.F."/>
            <person name="Zhang T."/>
        </authorList>
    </citation>
    <scope>NUCLEOTIDE SEQUENCE</scope>
    <source>
        <strain evidence="16">HKST-UBA02</strain>
    </source>
</reference>
<evidence type="ECO:0000256" key="9">
    <source>
        <dbReference type="ARBA" id="ARBA00023015"/>
    </source>
</evidence>
<evidence type="ECO:0000256" key="14">
    <source>
        <dbReference type="SAM" id="MobiDB-lite"/>
    </source>
</evidence>
<evidence type="ECO:0000256" key="7">
    <source>
        <dbReference type="ARBA" id="ARBA00022763"/>
    </source>
</evidence>
<evidence type="ECO:0000256" key="13">
    <source>
        <dbReference type="ARBA" id="ARBA00023204"/>
    </source>
</evidence>
<keyword evidence="11" id="KW-0010">Activator</keyword>
<dbReference type="InterPro" id="IPR011257">
    <property type="entry name" value="DNA_glycosylase"/>
</dbReference>
<dbReference type="PANTHER" id="PTHR43003:SF13">
    <property type="entry name" value="DNA-3-METHYLADENINE GLYCOSYLASE 2"/>
    <property type="match status" value="1"/>
</dbReference>
<dbReference type="InterPro" id="IPR035451">
    <property type="entry name" value="Ada-like_dom_sf"/>
</dbReference>
<dbReference type="InterPro" id="IPR003265">
    <property type="entry name" value="HhH-GPD_domain"/>
</dbReference>
<dbReference type="InterPro" id="IPR023170">
    <property type="entry name" value="HhH_base_excis_C"/>
</dbReference>
<keyword evidence="10" id="KW-0238">DNA-binding</keyword>
<dbReference type="InterPro" id="IPR051912">
    <property type="entry name" value="Alkylbase_DNA_Glycosylase/TA"/>
</dbReference>
<dbReference type="InterPro" id="IPR004026">
    <property type="entry name" value="Ada_DNA_repair_Zn-bd"/>
</dbReference>
<dbReference type="GO" id="GO:0006285">
    <property type="term" value="P:base-excision repair, AP site formation"/>
    <property type="evidence" value="ECO:0007669"/>
    <property type="project" value="TreeGrafter"/>
</dbReference>
<keyword evidence="4" id="KW-0489">Methyltransferase</keyword>
<dbReference type="AlphaFoldDB" id="A0A956NH53"/>
<dbReference type="GO" id="GO:0043565">
    <property type="term" value="F:sequence-specific DNA binding"/>
    <property type="evidence" value="ECO:0007669"/>
    <property type="project" value="InterPro"/>
</dbReference>
<comment type="catalytic activity">
    <reaction evidence="1">
        <text>Hydrolysis of alkylated DNA, releasing 3-methyladenine, 3-methylguanine, 7-methylguanine and 7-methyladenine.</text>
        <dbReference type="EC" id="3.2.2.21"/>
    </reaction>
</comment>